<accession>A0A9Q9AYT4</accession>
<evidence type="ECO:0000256" key="1">
    <source>
        <dbReference type="ARBA" id="ARBA00022801"/>
    </source>
</evidence>
<dbReference type="PANTHER" id="PTHR48081">
    <property type="entry name" value="AB HYDROLASE SUPERFAMILY PROTEIN C4A8.06C"/>
    <property type="match status" value="1"/>
</dbReference>
<dbReference type="GO" id="GO:0016787">
    <property type="term" value="F:hydrolase activity"/>
    <property type="evidence" value="ECO:0007669"/>
    <property type="project" value="UniProtKB-KW"/>
</dbReference>
<dbReference type="SUPFAM" id="SSF53474">
    <property type="entry name" value="alpha/beta-Hydrolases"/>
    <property type="match status" value="1"/>
</dbReference>
<name>A0A9Q9AYT4_9PEZI</name>
<proteinExistence type="predicted"/>
<evidence type="ECO:0000313" key="3">
    <source>
        <dbReference type="EMBL" id="USW53141.1"/>
    </source>
</evidence>
<dbReference type="InterPro" id="IPR049492">
    <property type="entry name" value="BD-FAE-like_dom"/>
</dbReference>
<protein>
    <submittedName>
        <fullName evidence="3">Carboxylesterase, type B, alpha/Beta hydrolase</fullName>
    </submittedName>
</protein>
<dbReference type="InterPro" id="IPR050300">
    <property type="entry name" value="GDXG_lipolytic_enzyme"/>
</dbReference>
<organism evidence="3 4">
    <name type="scientific">Septoria linicola</name>
    <dbReference type="NCBI Taxonomy" id="215465"/>
    <lineage>
        <taxon>Eukaryota</taxon>
        <taxon>Fungi</taxon>
        <taxon>Dikarya</taxon>
        <taxon>Ascomycota</taxon>
        <taxon>Pezizomycotina</taxon>
        <taxon>Dothideomycetes</taxon>
        <taxon>Dothideomycetidae</taxon>
        <taxon>Mycosphaerellales</taxon>
        <taxon>Mycosphaerellaceae</taxon>
        <taxon>Septoria</taxon>
    </lineage>
</organism>
<reference evidence="3" key="1">
    <citation type="submission" date="2022-06" db="EMBL/GenBank/DDBJ databases">
        <title>Complete genome sequences of two strains of the flax pathogen Septoria linicola.</title>
        <authorList>
            <person name="Lapalu N."/>
            <person name="Simon A."/>
            <person name="Demenou B."/>
            <person name="Paumier D."/>
            <person name="Guillot M.-P."/>
            <person name="Gout L."/>
            <person name="Valade R."/>
        </authorList>
    </citation>
    <scope>NUCLEOTIDE SEQUENCE</scope>
    <source>
        <strain evidence="3">SE15195</strain>
    </source>
</reference>
<feature type="domain" description="BD-FAE-like" evidence="2">
    <location>
        <begin position="52"/>
        <end position="164"/>
    </location>
</feature>
<dbReference type="InterPro" id="IPR029058">
    <property type="entry name" value="AB_hydrolase_fold"/>
</dbReference>
<evidence type="ECO:0000259" key="2">
    <source>
        <dbReference type="Pfam" id="PF20434"/>
    </source>
</evidence>
<keyword evidence="4" id="KW-1185">Reference proteome</keyword>
<evidence type="ECO:0000313" key="4">
    <source>
        <dbReference type="Proteomes" id="UP001056384"/>
    </source>
</evidence>
<dbReference type="Pfam" id="PF20434">
    <property type="entry name" value="BD-FAE"/>
    <property type="match status" value="1"/>
</dbReference>
<gene>
    <name evidence="3" type="ORF">Slin15195_G064600</name>
</gene>
<dbReference type="Gene3D" id="3.40.50.1820">
    <property type="entry name" value="alpha/beta hydrolase"/>
    <property type="match status" value="1"/>
</dbReference>
<sequence>MEHLPALGTAVGEIVKPTLQLYEPLLLQNKDKILSIPKATYSYGTHDRQKLDLYTALKPSSRNGRTPILIFCYGGGLTMGHKTLPGYAEDLCHANIASFFALKHGYHVVVPDYRLVGKHDAKFPSGGEDVALTIEWISEHADHFGPEPVDIFIMGNSAGGIHTSTFLLHESFKNTRAKVLSGTGPRLRGAILLSVPFHMRKSSPSRSETNKTYFGDAEANAPLGLLKTARQTGDIDFVQAGVRTFILNGDLDPVDEILQPRDDFIEEWLSVGTKQSTSSLAVDMMLGHNHISPFCSLGTGNEEEEAWGHQVAAFCDNVRLFRP</sequence>
<dbReference type="Proteomes" id="UP001056384">
    <property type="component" value="Chromosome 5"/>
</dbReference>
<dbReference type="EMBL" id="CP099422">
    <property type="protein sequence ID" value="USW53141.1"/>
    <property type="molecule type" value="Genomic_DNA"/>
</dbReference>
<dbReference type="AlphaFoldDB" id="A0A9Q9AYT4"/>
<keyword evidence="1 3" id="KW-0378">Hydrolase</keyword>